<dbReference type="EMBL" id="JBHRVU010000004">
    <property type="protein sequence ID" value="MFC3442758.1"/>
    <property type="molecule type" value="Genomic_DNA"/>
</dbReference>
<accession>A0ABV7NH10</accession>
<reference evidence="2" key="1">
    <citation type="journal article" date="2019" name="Int. J. Syst. Evol. Microbiol.">
        <title>The Global Catalogue of Microorganisms (GCM) 10K type strain sequencing project: providing services to taxonomists for standard genome sequencing and annotation.</title>
        <authorList>
            <consortium name="The Broad Institute Genomics Platform"/>
            <consortium name="The Broad Institute Genome Sequencing Center for Infectious Disease"/>
            <person name="Wu L."/>
            <person name="Ma J."/>
        </authorList>
    </citation>
    <scope>NUCLEOTIDE SEQUENCE [LARGE SCALE GENOMIC DNA]</scope>
    <source>
        <strain evidence="2">CCM 7491</strain>
    </source>
</reference>
<comment type="caution">
    <text evidence="1">The sequence shown here is derived from an EMBL/GenBank/DDBJ whole genome shotgun (WGS) entry which is preliminary data.</text>
</comment>
<dbReference type="RefSeq" id="WP_380796992.1">
    <property type="nucleotide sequence ID" value="NZ_JBHRVU010000004.1"/>
</dbReference>
<protein>
    <submittedName>
        <fullName evidence="1">Uncharacterized protein</fullName>
    </submittedName>
</protein>
<keyword evidence="2" id="KW-1185">Reference proteome</keyword>
<gene>
    <name evidence="1" type="ORF">ACFOKF_16405</name>
</gene>
<evidence type="ECO:0000313" key="1">
    <source>
        <dbReference type="EMBL" id="MFC3442758.1"/>
    </source>
</evidence>
<name>A0ABV7NH10_9SPHN</name>
<organism evidence="1 2">
    <name type="scientific">Sphingobium rhizovicinum</name>
    <dbReference type="NCBI Taxonomy" id="432308"/>
    <lineage>
        <taxon>Bacteria</taxon>
        <taxon>Pseudomonadati</taxon>
        <taxon>Pseudomonadota</taxon>
        <taxon>Alphaproteobacteria</taxon>
        <taxon>Sphingomonadales</taxon>
        <taxon>Sphingomonadaceae</taxon>
        <taxon>Sphingobium</taxon>
    </lineage>
</organism>
<proteinExistence type="predicted"/>
<evidence type="ECO:0000313" key="2">
    <source>
        <dbReference type="Proteomes" id="UP001595681"/>
    </source>
</evidence>
<dbReference type="Proteomes" id="UP001595681">
    <property type="component" value="Unassembled WGS sequence"/>
</dbReference>
<sequence>MPTTETEARRDYTAEETTAYEAYLSAVAEHNIVCARPGATTRDKMDAAFAAGRAFDRFCHVADLPLASRSLPDVRRIEVLQDALAKLIESSRSAWSMIRAADMMGVIEHHAEGVDHNDHDACVCLIQDAEAVLRRAIEQADAA</sequence>